<dbReference type="OrthoDB" id="3398813at2"/>
<keyword evidence="1" id="KW-0472">Membrane</keyword>
<keyword evidence="3" id="KW-1185">Reference proteome</keyword>
<gene>
    <name evidence="2" type="ORF">EFW17_19355</name>
</gene>
<keyword evidence="1" id="KW-0812">Transmembrane</keyword>
<dbReference type="AlphaFoldDB" id="A0A3N0E3S3"/>
<accession>A0A3N0E3S3</accession>
<protein>
    <recommendedName>
        <fullName evidence="4">DUF1440 domain-containing protein</fullName>
    </recommendedName>
</protein>
<sequence length="132" mass="14621">MAMTGMREMARGMGMITQTPPEAILQERVPHLLARVPPERRVAAVQLAHWVYGASAGAGYGLIPTWLRDYRLSGPVYGVLAWAFFEFALAPAFGLVHAHQSRPRERAALFADHVLYGLVIGASPRRRLLTSR</sequence>
<evidence type="ECO:0000256" key="1">
    <source>
        <dbReference type="SAM" id="Phobius"/>
    </source>
</evidence>
<organism evidence="2 3">
    <name type="scientific">Halostreptopolyspora alba</name>
    <dbReference type="NCBI Taxonomy" id="2487137"/>
    <lineage>
        <taxon>Bacteria</taxon>
        <taxon>Bacillati</taxon>
        <taxon>Actinomycetota</taxon>
        <taxon>Actinomycetes</taxon>
        <taxon>Streptosporangiales</taxon>
        <taxon>Nocardiopsidaceae</taxon>
        <taxon>Halostreptopolyspora</taxon>
    </lineage>
</organism>
<feature type="transmembrane region" description="Helical" evidence="1">
    <location>
        <begin position="42"/>
        <end position="63"/>
    </location>
</feature>
<dbReference type="Proteomes" id="UP000269198">
    <property type="component" value="Unassembled WGS sequence"/>
</dbReference>
<evidence type="ECO:0000313" key="3">
    <source>
        <dbReference type="Proteomes" id="UP000269198"/>
    </source>
</evidence>
<reference evidence="2 3" key="1">
    <citation type="submission" date="2018-11" db="EMBL/GenBank/DDBJ databases">
        <title>The genome draft of YIM 96095.</title>
        <authorList>
            <person name="Tang S.-K."/>
            <person name="Chunyu W.-X."/>
            <person name="Feng Y.-Z."/>
        </authorList>
    </citation>
    <scope>NUCLEOTIDE SEQUENCE [LARGE SCALE GENOMIC DNA]</scope>
    <source>
        <strain evidence="2 3">YIM 96095</strain>
    </source>
</reference>
<dbReference type="EMBL" id="RJMB01000023">
    <property type="protein sequence ID" value="RNL82487.1"/>
    <property type="molecule type" value="Genomic_DNA"/>
</dbReference>
<evidence type="ECO:0008006" key="4">
    <source>
        <dbReference type="Google" id="ProtNLM"/>
    </source>
</evidence>
<proteinExistence type="predicted"/>
<name>A0A3N0E3S3_9ACTN</name>
<evidence type="ECO:0000313" key="2">
    <source>
        <dbReference type="EMBL" id="RNL82487.1"/>
    </source>
</evidence>
<feature type="transmembrane region" description="Helical" evidence="1">
    <location>
        <begin position="75"/>
        <end position="96"/>
    </location>
</feature>
<keyword evidence="1" id="KW-1133">Transmembrane helix</keyword>
<comment type="caution">
    <text evidence="2">The sequence shown here is derived from an EMBL/GenBank/DDBJ whole genome shotgun (WGS) entry which is preliminary data.</text>
</comment>